<organism evidence="2 3">
    <name type="scientific">Parascardovia denticolens DSM 10105 = JCM 12538</name>
    <dbReference type="NCBI Taxonomy" id="864564"/>
    <lineage>
        <taxon>Bacteria</taxon>
        <taxon>Bacillati</taxon>
        <taxon>Actinomycetota</taxon>
        <taxon>Actinomycetes</taxon>
        <taxon>Bifidobacteriales</taxon>
        <taxon>Bifidobacteriaceae</taxon>
        <taxon>Parascardovia</taxon>
    </lineage>
</organism>
<evidence type="ECO:0000256" key="1">
    <source>
        <dbReference type="SAM" id="MobiDB-lite"/>
    </source>
</evidence>
<dbReference type="HOGENOM" id="CLU_3082795_0_0_11"/>
<gene>
    <name evidence="2" type="ORF">HMPREF0620_0968</name>
</gene>
<evidence type="ECO:0000313" key="2">
    <source>
        <dbReference type="EMBL" id="EFT83963.1"/>
    </source>
</evidence>
<sequence>MDFLSPLASLAFRQLTSRGSPYERGRKTGAGEGQQEGERKRAEADAPALSES</sequence>
<dbReference type="Proteomes" id="UP000004946">
    <property type="component" value="Chromosome"/>
</dbReference>
<name>E6JZ73_PARDN</name>
<reference evidence="2 3" key="1">
    <citation type="submission" date="2010-12" db="EMBL/GenBank/DDBJ databases">
        <authorList>
            <person name="Muzny D."/>
            <person name="Qin X."/>
            <person name="Buhay C."/>
            <person name="Dugan-Rocha S."/>
            <person name="Ding Y."/>
            <person name="Chen G."/>
            <person name="Hawes A."/>
            <person name="Holder M."/>
            <person name="Jhangiani S."/>
            <person name="Johnson A."/>
            <person name="Khan Z."/>
            <person name="Li Z."/>
            <person name="Liu W."/>
            <person name="Liu X."/>
            <person name="Perez L."/>
            <person name="Shen H."/>
            <person name="Wang Q."/>
            <person name="Watt J."/>
            <person name="Xi L."/>
            <person name="Xin Y."/>
            <person name="Zhou J."/>
            <person name="Deng J."/>
            <person name="Jiang H."/>
            <person name="Liu Y."/>
            <person name="Qu J."/>
            <person name="Song X.-Z."/>
            <person name="Zhang L."/>
            <person name="Villasana D."/>
            <person name="Johnson A."/>
            <person name="Liu J."/>
            <person name="Liyanage D."/>
            <person name="Lorensuhewa L."/>
            <person name="Robinson T."/>
            <person name="Song A."/>
            <person name="Song B.-B."/>
            <person name="Dinh H."/>
            <person name="Thornton R."/>
            <person name="Coyle M."/>
            <person name="Francisco L."/>
            <person name="Jackson L."/>
            <person name="Javaid M."/>
            <person name="Korchina V."/>
            <person name="Kovar C."/>
            <person name="Mata R."/>
            <person name="Mathew T."/>
            <person name="Ngo R."/>
            <person name="Nguyen L."/>
            <person name="Nguyen N."/>
            <person name="Okwuonu G."/>
            <person name="Ongeri F."/>
            <person name="Pham C."/>
            <person name="Simmons D."/>
            <person name="Wilczek-Boney K."/>
            <person name="Hale W."/>
            <person name="Jakkamsetti A."/>
            <person name="Pham P."/>
            <person name="Ruth R."/>
            <person name="San Lucas F."/>
            <person name="Warren J."/>
            <person name="Zhang J."/>
            <person name="Zhao Z."/>
            <person name="Zhou C."/>
            <person name="Zhu D."/>
            <person name="Lee S."/>
            <person name="Bess C."/>
            <person name="Blankenburg K."/>
            <person name="Forbes L."/>
            <person name="Fu Q."/>
            <person name="Gubbala S."/>
            <person name="Hirani K."/>
            <person name="Jayaseelan J.C."/>
            <person name="Lara F."/>
            <person name="Munidasa M."/>
            <person name="Palculict T."/>
            <person name="Patil S."/>
            <person name="Pu L.-L."/>
            <person name="Saada N."/>
            <person name="Tang L."/>
            <person name="Weissenberger G."/>
            <person name="Zhu Y."/>
            <person name="Hemphill L."/>
            <person name="Shang Y."/>
            <person name="Youmans B."/>
            <person name="Ayvaz T."/>
            <person name="Ross M."/>
            <person name="Santibanez J."/>
            <person name="Aqrawi P."/>
            <person name="Gross S."/>
            <person name="Joshi V."/>
            <person name="Fowler G."/>
            <person name="Nazareth L."/>
            <person name="Reid J."/>
            <person name="Worley K."/>
            <person name="Petrosino J."/>
            <person name="Highlander S."/>
            <person name="Gibbs R."/>
        </authorList>
    </citation>
    <scope>NUCLEOTIDE SEQUENCE [LARGE SCALE GENOMIC DNA]</scope>
    <source>
        <strain evidence="2 3">DSM 10105</strain>
    </source>
</reference>
<dbReference type="AlphaFoldDB" id="E6JZ73"/>
<accession>E6JZ73</accession>
<feature type="region of interest" description="Disordered" evidence="1">
    <location>
        <begin position="15"/>
        <end position="52"/>
    </location>
</feature>
<evidence type="ECO:0000313" key="3">
    <source>
        <dbReference type="Proteomes" id="UP000004946"/>
    </source>
</evidence>
<comment type="caution">
    <text evidence="2">The sequence shown here is derived from an EMBL/GenBank/DDBJ whole genome shotgun (WGS) entry which is preliminary data.</text>
</comment>
<proteinExistence type="predicted"/>
<dbReference type="EMBL" id="AEON01000001">
    <property type="protein sequence ID" value="EFT83963.1"/>
    <property type="molecule type" value="Genomic_DNA"/>
</dbReference>
<keyword evidence="3" id="KW-1185">Reference proteome</keyword>
<protein>
    <submittedName>
        <fullName evidence="2">Uncharacterized protein</fullName>
    </submittedName>
</protein>